<evidence type="ECO:0000256" key="12">
    <source>
        <dbReference type="ARBA" id="ARBA00048418"/>
    </source>
</evidence>
<feature type="compositionally biased region" description="Low complexity" evidence="13">
    <location>
        <begin position="263"/>
        <end position="273"/>
    </location>
</feature>
<feature type="domain" description="Hen1 N-terminal" evidence="15">
    <location>
        <begin position="1"/>
        <end position="236"/>
    </location>
</feature>
<dbReference type="InterPro" id="IPR026610">
    <property type="entry name" value="Hen1"/>
</dbReference>
<comment type="similarity">
    <text evidence="2">Belongs to the methyltransferase superfamily. HEN1 family.</text>
</comment>
<name>A0ABW3TR27_9MICO</name>
<protein>
    <recommendedName>
        <fullName evidence="3">Small RNA 2'-O-methyltransferase</fullName>
        <ecNumber evidence="11">2.1.1.386</ecNumber>
    </recommendedName>
</protein>
<keyword evidence="10" id="KW-0943">RNA-mediated gene silencing</keyword>
<dbReference type="Pfam" id="PF12623">
    <property type="entry name" value="Hen1_L"/>
    <property type="match status" value="1"/>
</dbReference>
<reference evidence="17" key="1">
    <citation type="journal article" date="2019" name="Int. J. Syst. Evol. Microbiol.">
        <title>The Global Catalogue of Microorganisms (GCM) 10K type strain sequencing project: providing services to taxonomists for standard genome sequencing and annotation.</title>
        <authorList>
            <consortium name="The Broad Institute Genomics Platform"/>
            <consortium name="The Broad Institute Genome Sequencing Center for Infectious Disease"/>
            <person name="Wu L."/>
            <person name="Ma J."/>
        </authorList>
    </citation>
    <scope>NUCLEOTIDE SEQUENCE [LARGE SCALE GENOMIC DNA]</scope>
    <source>
        <strain evidence="17">CCUG 50213</strain>
    </source>
</reference>
<evidence type="ECO:0000256" key="1">
    <source>
        <dbReference type="ARBA" id="ARBA00001946"/>
    </source>
</evidence>
<organism evidence="16 17">
    <name type="scientific">Leucobacter albus</name>
    <dbReference type="NCBI Taxonomy" id="272210"/>
    <lineage>
        <taxon>Bacteria</taxon>
        <taxon>Bacillati</taxon>
        <taxon>Actinomycetota</taxon>
        <taxon>Actinomycetes</taxon>
        <taxon>Micrococcales</taxon>
        <taxon>Microbacteriaceae</taxon>
        <taxon>Leucobacter</taxon>
    </lineage>
</organism>
<keyword evidence="7" id="KW-0479">Metal-binding</keyword>
<gene>
    <name evidence="16" type="ORF">ACFQ3U_08025</name>
</gene>
<accession>A0ABW3TR27</accession>
<keyword evidence="17" id="KW-1185">Reference proteome</keyword>
<dbReference type="Pfam" id="PF08242">
    <property type="entry name" value="Methyltransf_12"/>
    <property type="match status" value="1"/>
</dbReference>
<dbReference type="GO" id="GO:0008168">
    <property type="term" value="F:methyltransferase activity"/>
    <property type="evidence" value="ECO:0007669"/>
    <property type="project" value="UniProtKB-KW"/>
</dbReference>
<keyword evidence="5" id="KW-0808">Transferase</keyword>
<keyword evidence="9" id="KW-0694">RNA-binding</keyword>
<dbReference type="CDD" id="cd02440">
    <property type="entry name" value="AdoMet_MTases"/>
    <property type="match status" value="1"/>
</dbReference>
<dbReference type="PANTHER" id="PTHR21404:SF3">
    <property type="entry name" value="SMALL RNA 2'-O-METHYLTRANSFERASE"/>
    <property type="match status" value="1"/>
</dbReference>
<dbReference type="EC" id="2.1.1.386" evidence="11"/>
<comment type="caution">
    <text evidence="16">The sequence shown here is derived from an EMBL/GenBank/DDBJ whole genome shotgun (WGS) entry which is preliminary data.</text>
</comment>
<dbReference type="EMBL" id="JBHTLY010000003">
    <property type="protein sequence ID" value="MFD1201837.1"/>
    <property type="molecule type" value="Genomic_DNA"/>
</dbReference>
<evidence type="ECO:0000256" key="13">
    <source>
        <dbReference type="SAM" id="MobiDB-lite"/>
    </source>
</evidence>
<keyword evidence="4 16" id="KW-0489">Methyltransferase</keyword>
<feature type="compositionally biased region" description="Basic and acidic residues" evidence="13">
    <location>
        <begin position="238"/>
        <end position="262"/>
    </location>
</feature>
<proteinExistence type="inferred from homology"/>
<evidence type="ECO:0000256" key="11">
    <source>
        <dbReference type="ARBA" id="ARBA00035025"/>
    </source>
</evidence>
<dbReference type="InterPro" id="IPR013217">
    <property type="entry name" value="Methyltransf_12"/>
</dbReference>
<dbReference type="InterPro" id="IPR024740">
    <property type="entry name" value="Hen1_N"/>
</dbReference>
<sequence length="528" mass="55738">MYLTLSTTTEPVEDLTYLLHKHPGRAHTRKLSVGATSVFCTELSDVRCTVALLLEVDPIGLLRGQGAALESFTLGQYVNDRPYVASSLLTGAVRGVYGTALAGTCDARPERVNVPLDLEVHLPTVACADGQQLIERLFAPLGWRVEAGALPLDPEVPEWGDANIFDVRLTGTAVLQHALQHLTVLLPVLDNAKHYWADQTEPEKLLRHGGGWLGDHPERELILRRFLRHQRDLIEATEEAAREAAKGAAEEAAKGAGEEAPGRAEAGARTGPGPAAGSGLGSDSETGPGSDPGSGPGSGPAPAPAVRAPSLATQRRDAVHAQLTKLGAASVLDMGCGQGALLAPLARDPRITRLVGADVSARALDQAARRLGLESAPDALRNKVGLIQASLTYRDDRLAGFDAIVLMEVIEHLDLERLPVAERTVFADARPKHVLVTTPNVEYNAAYPGLAAGELRNHDHRFEWTRAEFSAWAERVASAHGYSVEFAGIGPEDTALGAATQLAVFSREAGAGAGGEARSTAMPQGGAA</sequence>
<keyword evidence="6" id="KW-0949">S-adenosyl-L-methionine</keyword>
<evidence type="ECO:0000256" key="9">
    <source>
        <dbReference type="ARBA" id="ARBA00022884"/>
    </source>
</evidence>
<dbReference type="InterPro" id="IPR029063">
    <property type="entry name" value="SAM-dependent_MTases_sf"/>
</dbReference>
<dbReference type="GO" id="GO:0032259">
    <property type="term" value="P:methylation"/>
    <property type="evidence" value="ECO:0007669"/>
    <property type="project" value="UniProtKB-KW"/>
</dbReference>
<comment type="catalytic activity">
    <reaction evidence="12">
        <text>small RNA 3'-end nucleotide + S-adenosyl-L-methionine = small RNA 3'-end 2'-O-methylnucleotide + S-adenosyl-L-homocysteine + H(+)</text>
        <dbReference type="Rhea" id="RHEA:37887"/>
        <dbReference type="Rhea" id="RHEA-COMP:10415"/>
        <dbReference type="Rhea" id="RHEA-COMP:10416"/>
        <dbReference type="ChEBI" id="CHEBI:15378"/>
        <dbReference type="ChEBI" id="CHEBI:57856"/>
        <dbReference type="ChEBI" id="CHEBI:59789"/>
        <dbReference type="ChEBI" id="CHEBI:74896"/>
        <dbReference type="ChEBI" id="CHEBI:74898"/>
        <dbReference type="EC" id="2.1.1.386"/>
    </reaction>
</comment>
<evidence type="ECO:0000313" key="16">
    <source>
        <dbReference type="EMBL" id="MFD1201837.1"/>
    </source>
</evidence>
<dbReference type="PANTHER" id="PTHR21404">
    <property type="entry name" value="HEN1"/>
    <property type="match status" value="1"/>
</dbReference>
<evidence type="ECO:0000256" key="3">
    <source>
        <dbReference type="ARBA" id="ARBA00021330"/>
    </source>
</evidence>
<evidence type="ECO:0000313" key="17">
    <source>
        <dbReference type="Proteomes" id="UP001597181"/>
    </source>
</evidence>
<evidence type="ECO:0000256" key="4">
    <source>
        <dbReference type="ARBA" id="ARBA00022603"/>
    </source>
</evidence>
<evidence type="ECO:0000259" key="14">
    <source>
        <dbReference type="Pfam" id="PF08242"/>
    </source>
</evidence>
<dbReference type="Gene3D" id="3.30.1610.20">
    <property type="entry name" value="Hen1, N-terminal domain"/>
    <property type="match status" value="1"/>
</dbReference>
<dbReference type="SUPFAM" id="SSF53335">
    <property type="entry name" value="S-adenosyl-L-methionine-dependent methyltransferases"/>
    <property type="match status" value="1"/>
</dbReference>
<evidence type="ECO:0000259" key="15">
    <source>
        <dbReference type="Pfam" id="PF12623"/>
    </source>
</evidence>
<dbReference type="InterPro" id="IPR038546">
    <property type="entry name" value="Hen1_N_sf"/>
</dbReference>
<comment type="cofactor">
    <cofactor evidence="1">
        <name>Mg(2+)</name>
        <dbReference type="ChEBI" id="CHEBI:18420"/>
    </cofactor>
</comment>
<evidence type="ECO:0000256" key="2">
    <source>
        <dbReference type="ARBA" id="ARBA00009026"/>
    </source>
</evidence>
<evidence type="ECO:0000256" key="6">
    <source>
        <dbReference type="ARBA" id="ARBA00022691"/>
    </source>
</evidence>
<evidence type="ECO:0000256" key="8">
    <source>
        <dbReference type="ARBA" id="ARBA00022842"/>
    </source>
</evidence>
<evidence type="ECO:0000256" key="7">
    <source>
        <dbReference type="ARBA" id="ARBA00022723"/>
    </source>
</evidence>
<keyword evidence="8" id="KW-0460">Magnesium</keyword>
<feature type="domain" description="Methyltransferase type 12" evidence="14">
    <location>
        <begin position="332"/>
        <end position="415"/>
    </location>
</feature>
<dbReference type="Proteomes" id="UP001597181">
    <property type="component" value="Unassembled WGS sequence"/>
</dbReference>
<feature type="region of interest" description="Disordered" evidence="13">
    <location>
        <begin position="238"/>
        <end position="316"/>
    </location>
</feature>
<evidence type="ECO:0000256" key="10">
    <source>
        <dbReference type="ARBA" id="ARBA00023158"/>
    </source>
</evidence>
<dbReference type="Gene3D" id="3.40.50.150">
    <property type="entry name" value="Vaccinia Virus protein VP39"/>
    <property type="match status" value="1"/>
</dbReference>
<evidence type="ECO:0000256" key="5">
    <source>
        <dbReference type="ARBA" id="ARBA00022679"/>
    </source>
</evidence>
<dbReference type="RefSeq" id="WP_343960002.1">
    <property type="nucleotide sequence ID" value="NZ_BAAAKZ010000004.1"/>
</dbReference>